<comment type="subunit">
    <text evidence="4 8">Dimer of large and small chains.</text>
</comment>
<dbReference type="InterPro" id="IPR002912">
    <property type="entry name" value="ACT_dom"/>
</dbReference>
<dbReference type="CDD" id="cd04878">
    <property type="entry name" value="ACT_AHAS"/>
    <property type="match status" value="1"/>
</dbReference>
<keyword evidence="12" id="KW-1185">Reference proteome</keyword>
<keyword evidence="5 8" id="KW-0028">Amino-acid biosynthesis</keyword>
<evidence type="ECO:0000256" key="1">
    <source>
        <dbReference type="ARBA" id="ARBA00004974"/>
    </source>
</evidence>
<dbReference type="Gene3D" id="3.30.70.1150">
    <property type="entry name" value="ACT-like. Chain A, domain 2"/>
    <property type="match status" value="1"/>
</dbReference>
<dbReference type="GO" id="GO:0005829">
    <property type="term" value="C:cytosol"/>
    <property type="evidence" value="ECO:0007669"/>
    <property type="project" value="TreeGrafter"/>
</dbReference>
<gene>
    <name evidence="11" type="primary">ilvH</name>
    <name evidence="11" type="ORF">Pla8534_50800</name>
</gene>
<feature type="domain" description="ACT" evidence="10">
    <location>
        <begin position="4"/>
        <end position="78"/>
    </location>
</feature>
<protein>
    <recommendedName>
        <fullName evidence="8">Acetolactate synthase small subunit</fullName>
        <shortName evidence="8">AHAS</shortName>
        <shortName evidence="8">ALS</shortName>
        <ecNumber evidence="8">2.2.1.6</ecNumber>
    </recommendedName>
    <alternativeName>
        <fullName evidence="8">Acetohydroxy-acid synthase small subunit</fullName>
    </alternativeName>
</protein>
<comment type="similarity">
    <text evidence="3 8">Belongs to the acetolactate synthase small subunit family.</text>
</comment>
<dbReference type="UniPathway" id="UPA00047">
    <property type="reaction ID" value="UER00055"/>
</dbReference>
<evidence type="ECO:0000256" key="2">
    <source>
        <dbReference type="ARBA" id="ARBA00005025"/>
    </source>
</evidence>
<dbReference type="Proteomes" id="UP000317648">
    <property type="component" value="Chromosome"/>
</dbReference>
<dbReference type="PANTHER" id="PTHR30239">
    <property type="entry name" value="ACETOLACTATE SYNTHASE SMALL SUBUNIT"/>
    <property type="match status" value="1"/>
</dbReference>
<dbReference type="InterPro" id="IPR054480">
    <property type="entry name" value="AHAS_small-like_ACT"/>
</dbReference>
<dbReference type="GO" id="GO:0003984">
    <property type="term" value="F:acetolactate synthase activity"/>
    <property type="evidence" value="ECO:0007669"/>
    <property type="project" value="UniProtKB-UniRule"/>
</dbReference>
<dbReference type="Gene3D" id="3.30.70.260">
    <property type="match status" value="1"/>
</dbReference>
<dbReference type="Pfam" id="PF22629">
    <property type="entry name" value="ACT_AHAS_ss"/>
    <property type="match status" value="1"/>
</dbReference>
<dbReference type="AlphaFoldDB" id="A0A518DZJ3"/>
<sequence>MRHVLSAVVQNVPGVLAHISGMLASRGYNIDSLAVGETEDPNLSRMTFVVVGDDRVLEQVRKQLEKIVTVVKVVDVSSQDYVERDLMLVKVQAASGEARSEIRELVDIFRGRIVDVGADEVMIEISGRESKIEAFIERMRPFGITELVRTGRIAMVRSDNGTTAAGGGPRLHDSSIRKYVN</sequence>
<evidence type="ECO:0000259" key="10">
    <source>
        <dbReference type="PROSITE" id="PS51671"/>
    </source>
</evidence>
<dbReference type="InterPro" id="IPR039557">
    <property type="entry name" value="AHAS_ACT"/>
</dbReference>
<feature type="region of interest" description="Disordered" evidence="9">
    <location>
        <begin position="159"/>
        <end position="181"/>
    </location>
</feature>
<reference evidence="11 12" key="1">
    <citation type="submission" date="2019-02" db="EMBL/GenBank/DDBJ databases">
        <title>Deep-cultivation of Planctomycetes and their phenomic and genomic characterization uncovers novel biology.</title>
        <authorList>
            <person name="Wiegand S."/>
            <person name="Jogler M."/>
            <person name="Boedeker C."/>
            <person name="Pinto D."/>
            <person name="Vollmers J."/>
            <person name="Rivas-Marin E."/>
            <person name="Kohn T."/>
            <person name="Peeters S.H."/>
            <person name="Heuer A."/>
            <person name="Rast P."/>
            <person name="Oberbeckmann S."/>
            <person name="Bunk B."/>
            <person name="Jeske O."/>
            <person name="Meyerdierks A."/>
            <person name="Storesund J.E."/>
            <person name="Kallscheuer N."/>
            <person name="Luecker S."/>
            <person name="Lage O.M."/>
            <person name="Pohl T."/>
            <person name="Merkel B.J."/>
            <person name="Hornburger P."/>
            <person name="Mueller R.-W."/>
            <person name="Bruemmer F."/>
            <person name="Labrenz M."/>
            <person name="Spormann A.M."/>
            <person name="Op den Camp H."/>
            <person name="Overmann J."/>
            <person name="Amann R."/>
            <person name="Jetten M.S.M."/>
            <person name="Mascher T."/>
            <person name="Medema M.H."/>
            <person name="Devos D.P."/>
            <person name="Kaster A.-K."/>
            <person name="Ovreas L."/>
            <person name="Rohde M."/>
            <person name="Galperin M.Y."/>
            <person name="Jogler C."/>
        </authorList>
    </citation>
    <scope>NUCLEOTIDE SEQUENCE [LARGE SCALE GENOMIC DNA]</scope>
    <source>
        <strain evidence="11 12">Pla85_3_4</strain>
    </source>
</reference>
<evidence type="ECO:0000256" key="6">
    <source>
        <dbReference type="ARBA" id="ARBA00023304"/>
    </source>
</evidence>
<proteinExistence type="inferred from homology"/>
<dbReference type="OrthoDB" id="9787365at2"/>
<dbReference type="GO" id="GO:0009099">
    <property type="term" value="P:L-valine biosynthetic process"/>
    <property type="evidence" value="ECO:0007669"/>
    <property type="project" value="UniProtKB-UniRule"/>
</dbReference>
<accession>A0A518DZJ3</accession>
<dbReference type="NCBIfam" id="TIGR00119">
    <property type="entry name" value="acolac_sm"/>
    <property type="match status" value="1"/>
</dbReference>
<dbReference type="NCBIfam" id="NF008864">
    <property type="entry name" value="PRK11895.1"/>
    <property type="match status" value="1"/>
</dbReference>
<dbReference type="KEGG" id="lcre:Pla8534_50800"/>
<evidence type="ECO:0000313" key="11">
    <source>
        <dbReference type="EMBL" id="QDU97235.1"/>
    </source>
</evidence>
<keyword evidence="8 11" id="KW-0808">Transferase</keyword>
<dbReference type="FunFam" id="3.30.70.1150:FF:000001">
    <property type="entry name" value="Acetolactate synthase small subunit"/>
    <property type="match status" value="1"/>
</dbReference>
<evidence type="ECO:0000256" key="7">
    <source>
        <dbReference type="ARBA" id="ARBA00048670"/>
    </source>
</evidence>
<dbReference type="UniPathway" id="UPA00049">
    <property type="reaction ID" value="UER00059"/>
</dbReference>
<name>A0A518DZJ3_9BACT</name>
<evidence type="ECO:0000256" key="5">
    <source>
        <dbReference type="ARBA" id="ARBA00022605"/>
    </source>
</evidence>
<dbReference type="InterPro" id="IPR027271">
    <property type="entry name" value="Acetolactate_synth/TF_NikR_C"/>
</dbReference>
<comment type="pathway">
    <text evidence="1 8">Amino-acid biosynthesis; L-isoleucine biosynthesis; L-isoleucine from 2-oxobutanoate: step 1/4.</text>
</comment>
<keyword evidence="6 8" id="KW-0100">Branched-chain amino acid biosynthesis</keyword>
<comment type="function">
    <text evidence="8">Catalyzes the conversion of 2 pyruvate molecules into acetolactate in the first common step of the biosynthetic pathway of the branched-amino acids such as leucine, isoleucine, and valine.</text>
</comment>
<dbReference type="FunFam" id="3.30.70.260:FF:000001">
    <property type="entry name" value="Acetolactate synthase, small subunit"/>
    <property type="match status" value="1"/>
</dbReference>
<dbReference type="SUPFAM" id="SSF55021">
    <property type="entry name" value="ACT-like"/>
    <property type="match status" value="2"/>
</dbReference>
<organism evidence="11 12">
    <name type="scientific">Lignipirellula cremea</name>
    <dbReference type="NCBI Taxonomy" id="2528010"/>
    <lineage>
        <taxon>Bacteria</taxon>
        <taxon>Pseudomonadati</taxon>
        <taxon>Planctomycetota</taxon>
        <taxon>Planctomycetia</taxon>
        <taxon>Pirellulales</taxon>
        <taxon>Pirellulaceae</taxon>
        <taxon>Lignipirellula</taxon>
    </lineage>
</organism>
<dbReference type="PANTHER" id="PTHR30239:SF0">
    <property type="entry name" value="ACETOLACTATE SYNTHASE SMALL SUBUNIT 1, CHLOROPLASTIC"/>
    <property type="match status" value="1"/>
</dbReference>
<feature type="compositionally biased region" description="Basic and acidic residues" evidence="9">
    <location>
        <begin position="170"/>
        <end position="181"/>
    </location>
</feature>
<dbReference type="EMBL" id="CP036433">
    <property type="protein sequence ID" value="QDU97235.1"/>
    <property type="molecule type" value="Genomic_DNA"/>
</dbReference>
<evidence type="ECO:0000256" key="9">
    <source>
        <dbReference type="SAM" id="MobiDB-lite"/>
    </source>
</evidence>
<evidence type="ECO:0000313" key="12">
    <source>
        <dbReference type="Proteomes" id="UP000317648"/>
    </source>
</evidence>
<dbReference type="InterPro" id="IPR004789">
    <property type="entry name" value="Acetalactate_synth_ssu"/>
</dbReference>
<dbReference type="GO" id="GO:1990610">
    <property type="term" value="F:acetolactate synthase regulator activity"/>
    <property type="evidence" value="ECO:0007669"/>
    <property type="project" value="UniProtKB-UniRule"/>
</dbReference>
<dbReference type="Pfam" id="PF10369">
    <property type="entry name" value="ALS_ss_C"/>
    <property type="match status" value="1"/>
</dbReference>
<evidence type="ECO:0000256" key="3">
    <source>
        <dbReference type="ARBA" id="ARBA00006341"/>
    </source>
</evidence>
<dbReference type="RefSeq" id="WP_145056021.1">
    <property type="nucleotide sequence ID" value="NZ_CP036433.1"/>
</dbReference>
<evidence type="ECO:0000256" key="8">
    <source>
        <dbReference type="RuleBase" id="RU368092"/>
    </source>
</evidence>
<evidence type="ECO:0000256" key="4">
    <source>
        <dbReference type="ARBA" id="ARBA00011744"/>
    </source>
</evidence>
<comment type="catalytic activity">
    <reaction evidence="7 8">
        <text>2 pyruvate + H(+) = (2S)-2-acetolactate + CO2</text>
        <dbReference type="Rhea" id="RHEA:25249"/>
        <dbReference type="ChEBI" id="CHEBI:15361"/>
        <dbReference type="ChEBI" id="CHEBI:15378"/>
        <dbReference type="ChEBI" id="CHEBI:16526"/>
        <dbReference type="ChEBI" id="CHEBI:58476"/>
        <dbReference type="EC" id="2.2.1.6"/>
    </reaction>
</comment>
<dbReference type="EC" id="2.2.1.6" evidence="8"/>
<dbReference type="InterPro" id="IPR019455">
    <property type="entry name" value="Acetolactate_synth_ssu_C"/>
</dbReference>
<comment type="pathway">
    <text evidence="2 8">Amino-acid biosynthesis; L-valine biosynthesis; L-valine from pyruvate: step 1/4.</text>
</comment>
<dbReference type="GO" id="GO:0009097">
    <property type="term" value="P:isoleucine biosynthetic process"/>
    <property type="evidence" value="ECO:0007669"/>
    <property type="project" value="UniProtKB-UniRule"/>
</dbReference>
<dbReference type="PROSITE" id="PS51671">
    <property type="entry name" value="ACT"/>
    <property type="match status" value="1"/>
</dbReference>
<dbReference type="InterPro" id="IPR045865">
    <property type="entry name" value="ACT-like_dom_sf"/>
</dbReference>